<dbReference type="AlphaFoldDB" id="A0A7J7J4L6"/>
<evidence type="ECO:0000256" key="1">
    <source>
        <dbReference type="PROSITE-ProRule" id="PRU00122"/>
    </source>
</evidence>
<comment type="caution">
    <text evidence="3">The sequence shown here is derived from an EMBL/GenBank/DDBJ whole genome shotgun (WGS) entry which is preliminary data.</text>
</comment>
<dbReference type="PROSITE" id="PS50025">
    <property type="entry name" value="LAM_G_DOMAIN"/>
    <property type="match status" value="1"/>
</dbReference>
<dbReference type="SUPFAM" id="SSF49899">
    <property type="entry name" value="Concanavalin A-like lectins/glucanases"/>
    <property type="match status" value="1"/>
</dbReference>
<dbReference type="EMBL" id="VXIV02003154">
    <property type="protein sequence ID" value="KAF6020664.1"/>
    <property type="molecule type" value="Genomic_DNA"/>
</dbReference>
<evidence type="ECO:0000313" key="3">
    <source>
        <dbReference type="EMBL" id="KAF6020664.1"/>
    </source>
</evidence>
<organism evidence="3 4">
    <name type="scientific">Bugula neritina</name>
    <name type="common">Brown bryozoan</name>
    <name type="synonym">Sertularia neritina</name>
    <dbReference type="NCBI Taxonomy" id="10212"/>
    <lineage>
        <taxon>Eukaryota</taxon>
        <taxon>Metazoa</taxon>
        <taxon>Spiralia</taxon>
        <taxon>Lophotrochozoa</taxon>
        <taxon>Bryozoa</taxon>
        <taxon>Gymnolaemata</taxon>
        <taxon>Cheilostomatida</taxon>
        <taxon>Flustrina</taxon>
        <taxon>Buguloidea</taxon>
        <taxon>Bugulidae</taxon>
        <taxon>Bugula</taxon>
    </lineage>
</organism>
<dbReference type="Proteomes" id="UP000593567">
    <property type="component" value="Unassembled WGS sequence"/>
</dbReference>
<dbReference type="InterPro" id="IPR013320">
    <property type="entry name" value="ConA-like_dom_sf"/>
</dbReference>
<dbReference type="CDD" id="cd00110">
    <property type="entry name" value="LamG"/>
    <property type="match status" value="1"/>
</dbReference>
<protein>
    <recommendedName>
        <fullName evidence="2">Laminin G domain-containing protein</fullName>
    </recommendedName>
</protein>
<gene>
    <name evidence="3" type="ORF">EB796_021034</name>
</gene>
<keyword evidence="4" id="KW-1185">Reference proteome</keyword>
<evidence type="ECO:0000259" key="2">
    <source>
        <dbReference type="PROSITE" id="PS50025"/>
    </source>
</evidence>
<reference evidence="3" key="1">
    <citation type="submission" date="2020-06" db="EMBL/GenBank/DDBJ databases">
        <title>Draft genome of Bugula neritina, a colonial animal packing powerful symbionts and potential medicines.</title>
        <authorList>
            <person name="Rayko M."/>
        </authorList>
    </citation>
    <scope>NUCLEOTIDE SEQUENCE [LARGE SCALE GENOMIC DNA]</scope>
    <source>
        <strain evidence="3">Kwan_BN1</strain>
    </source>
</reference>
<feature type="domain" description="Laminin G" evidence="2">
    <location>
        <begin position="44"/>
        <end position="224"/>
    </location>
</feature>
<name>A0A7J7J4L6_BUGNE</name>
<dbReference type="OrthoDB" id="26719at2759"/>
<dbReference type="SMART" id="SM00282">
    <property type="entry name" value="LamG"/>
    <property type="match status" value="1"/>
</dbReference>
<comment type="caution">
    <text evidence="1">Lacks conserved residue(s) required for the propagation of feature annotation.</text>
</comment>
<proteinExistence type="predicted"/>
<dbReference type="InterPro" id="IPR001791">
    <property type="entry name" value="Laminin_G"/>
</dbReference>
<evidence type="ECO:0000313" key="4">
    <source>
        <dbReference type="Proteomes" id="UP000593567"/>
    </source>
</evidence>
<dbReference type="Gene3D" id="2.60.120.200">
    <property type="match status" value="1"/>
</dbReference>
<dbReference type="Pfam" id="PF02210">
    <property type="entry name" value="Laminin_G_2"/>
    <property type="match status" value="1"/>
</dbReference>
<sequence>MRNIIYFASQLLCLYNFIDICFSNHLKIRHICQHQHIDITQASGVKLEDIDESYVSIRGMRFPNSSSDTQDILSIQFRTTSPNGLLLNGESNEHKHGLSVWLLNSELRVRVRGHCSWVRISDIAFDPYNVSDGNFHTLRIVVRSGVVAFSIDHRPERRLTYTTNRAFDCWHIHNYYFGAPSPTQTSNYPEFSLRFDGCLRYFTTQGTNGTNINVSTTYNKVSSCDYS</sequence>
<accession>A0A7J7J4L6</accession>